<dbReference type="Proteomes" id="UP000532194">
    <property type="component" value="Unassembled WGS sequence"/>
</dbReference>
<dbReference type="EMBL" id="JAAIII010000011">
    <property type="protein sequence ID" value="NMM95211.1"/>
    <property type="molecule type" value="Genomic_DNA"/>
</dbReference>
<name>A0A7Y0ERR9_9BIFI</name>
<organism evidence="1 2">
    <name type="scientific">Bifidobacterium oedipodis</name>
    <dbReference type="NCBI Taxonomy" id="2675322"/>
    <lineage>
        <taxon>Bacteria</taxon>
        <taxon>Bacillati</taxon>
        <taxon>Actinomycetota</taxon>
        <taxon>Actinomycetes</taxon>
        <taxon>Bifidobacteriales</taxon>
        <taxon>Bifidobacteriaceae</taxon>
        <taxon>Bifidobacterium</taxon>
    </lineage>
</organism>
<comment type="caution">
    <text evidence="1">The sequence shown here is derived from an EMBL/GenBank/DDBJ whole genome shotgun (WGS) entry which is preliminary data.</text>
</comment>
<accession>A0A7Y0ERR9</accession>
<protein>
    <submittedName>
        <fullName evidence="1">Uncharacterized protein</fullName>
    </submittedName>
</protein>
<keyword evidence="2" id="KW-1185">Reference proteome</keyword>
<gene>
    <name evidence="1" type="ORF">G1C95_2399</name>
</gene>
<evidence type="ECO:0000313" key="1">
    <source>
        <dbReference type="EMBL" id="NMM95211.1"/>
    </source>
</evidence>
<proteinExistence type="predicted"/>
<reference evidence="1 2" key="1">
    <citation type="submission" date="2020-02" db="EMBL/GenBank/DDBJ databases">
        <title>Characterization of phylogenetic diversity of novel bifidobacterial species isolated in Czech ZOOs.</title>
        <authorList>
            <person name="Lugli G.A."/>
            <person name="Vera N.B."/>
            <person name="Ventura M."/>
        </authorList>
    </citation>
    <scope>NUCLEOTIDE SEQUENCE [LARGE SCALE GENOMIC DNA]</scope>
    <source>
        <strain evidence="1 2">DSM 109957</strain>
    </source>
</reference>
<evidence type="ECO:0000313" key="2">
    <source>
        <dbReference type="Proteomes" id="UP000532194"/>
    </source>
</evidence>
<dbReference type="AlphaFoldDB" id="A0A7Y0ERR9"/>
<sequence length="57" mass="6377">MRNMVASFVFAWDFSTSLNSTVMFVSFTASYVLCTYCFQDLLGACVSLGERCLAVSW</sequence>